<dbReference type="SUPFAM" id="SSF56349">
    <property type="entry name" value="DNA breaking-rejoining enzymes"/>
    <property type="match status" value="1"/>
</dbReference>
<dbReference type="GO" id="GO:0003677">
    <property type="term" value="F:DNA binding"/>
    <property type="evidence" value="ECO:0007669"/>
    <property type="project" value="InterPro"/>
</dbReference>
<gene>
    <name evidence="2" type="ORF">AM587_10013260</name>
</gene>
<dbReference type="GO" id="GO:0015074">
    <property type="term" value="P:DNA integration"/>
    <property type="evidence" value="ECO:0007669"/>
    <property type="project" value="InterPro"/>
</dbReference>
<dbReference type="AlphaFoldDB" id="A0A0W8D0X2"/>
<proteinExistence type="predicted"/>
<reference evidence="2 3" key="1">
    <citation type="submission" date="2015-11" db="EMBL/GenBank/DDBJ databases">
        <title>Genomes and virulence difference between two physiological races of Phytophthora nicotianae.</title>
        <authorList>
            <person name="Liu H."/>
            <person name="Ma X."/>
            <person name="Yu H."/>
            <person name="Fang D."/>
            <person name="Li Y."/>
            <person name="Wang X."/>
            <person name="Wang W."/>
            <person name="Dong Y."/>
            <person name="Xiao B."/>
        </authorList>
    </citation>
    <scope>NUCLEOTIDE SEQUENCE [LARGE SCALE GENOMIC DNA]</scope>
    <source>
        <strain evidence="3">race 0</strain>
    </source>
</reference>
<accession>A0A0W8D0X2</accession>
<dbReference type="STRING" id="4790.A0A0W8D0X2"/>
<dbReference type="Gene3D" id="1.10.443.10">
    <property type="entry name" value="Intergrase catalytic core"/>
    <property type="match status" value="1"/>
</dbReference>
<organism evidence="2 3">
    <name type="scientific">Phytophthora nicotianae</name>
    <name type="common">Potato buckeye rot agent</name>
    <name type="synonym">Phytophthora parasitica</name>
    <dbReference type="NCBI Taxonomy" id="4792"/>
    <lineage>
        <taxon>Eukaryota</taxon>
        <taxon>Sar</taxon>
        <taxon>Stramenopiles</taxon>
        <taxon>Oomycota</taxon>
        <taxon>Peronosporomycetes</taxon>
        <taxon>Peronosporales</taxon>
        <taxon>Peronosporaceae</taxon>
        <taxon>Phytophthora</taxon>
    </lineage>
</organism>
<protein>
    <submittedName>
        <fullName evidence="2">Uncharacterized protein</fullName>
    </submittedName>
</protein>
<dbReference type="InterPro" id="IPR013762">
    <property type="entry name" value="Integrase-like_cat_sf"/>
</dbReference>
<dbReference type="GO" id="GO:0006310">
    <property type="term" value="P:DNA recombination"/>
    <property type="evidence" value="ECO:0007669"/>
    <property type="project" value="UniProtKB-KW"/>
</dbReference>
<dbReference type="InterPro" id="IPR011010">
    <property type="entry name" value="DNA_brk_join_enz"/>
</dbReference>
<dbReference type="EMBL" id="LNFO01001583">
    <property type="protein sequence ID" value="KUF90063.1"/>
    <property type="molecule type" value="Genomic_DNA"/>
</dbReference>
<evidence type="ECO:0000313" key="2">
    <source>
        <dbReference type="EMBL" id="KUF90063.1"/>
    </source>
</evidence>
<sequence length="323" mass="36448">MGLEELAPVNTKRAKATAVAAFMRFLKAEGVTEEYVRACIERDESGKCFVSVMNKFGMHLAFSEGKKKYYRQAKIWLLDQFTQHRASLETRLLKMGKTLDSFCMKRDGGGIISMAPPCTKVDLKRLLVYLYVNASCSSDYQDAALLCLLWHLFGRVSDLAFLRKPNVSIDAGNVLFVRFIRMKTSEERLVTLRWDRTPRVIDNLPETPDQAAISLSPDVPLLEMIDHPADTNGLGAPSTTGVATTPTVYSHVNRVLDRITLWRAPISRQQKSDAKQLVAYMKMFLDDGFVLDARCCSLELVRKKPFWHSWTSKASALEAQARS</sequence>
<comment type="caution">
    <text evidence="2">The sequence shown here is derived from an EMBL/GenBank/DDBJ whole genome shotgun (WGS) entry which is preliminary data.</text>
</comment>
<name>A0A0W8D0X2_PHYNI</name>
<dbReference type="Proteomes" id="UP000052943">
    <property type="component" value="Unassembled WGS sequence"/>
</dbReference>
<evidence type="ECO:0000313" key="3">
    <source>
        <dbReference type="Proteomes" id="UP000052943"/>
    </source>
</evidence>
<evidence type="ECO:0000256" key="1">
    <source>
        <dbReference type="ARBA" id="ARBA00023172"/>
    </source>
</evidence>
<keyword evidence="1" id="KW-0233">DNA recombination</keyword>